<dbReference type="Pfam" id="PF04167">
    <property type="entry name" value="DUF402"/>
    <property type="match status" value="1"/>
</dbReference>
<dbReference type="RefSeq" id="WP_046086675.1">
    <property type="nucleotide sequence ID" value="NZ_LAKD02000024.1"/>
</dbReference>
<dbReference type="EMBL" id="LAKD02000024">
    <property type="protein sequence ID" value="OPF81396.1"/>
    <property type="molecule type" value="Genomic_DNA"/>
</dbReference>
<evidence type="ECO:0000313" key="3">
    <source>
        <dbReference type="Proteomes" id="UP000033615"/>
    </source>
</evidence>
<evidence type="ECO:0000259" key="1">
    <source>
        <dbReference type="Pfam" id="PF04167"/>
    </source>
</evidence>
<feature type="domain" description="DUF402" evidence="1">
    <location>
        <begin position="47"/>
        <end position="134"/>
    </location>
</feature>
<reference evidence="2" key="1">
    <citation type="submission" date="2016-12" db="EMBL/GenBank/DDBJ databases">
        <title>Genome sequence of Streptomyces antioxidans MUSC 164.</title>
        <authorList>
            <person name="Lee L.-H."/>
            <person name="Ser H.-L."/>
        </authorList>
    </citation>
    <scope>NUCLEOTIDE SEQUENCE [LARGE SCALE GENOMIC DNA]</scope>
    <source>
        <strain evidence="2">MUSC 164</strain>
    </source>
</reference>
<dbReference type="InterPro" id="IPR035930">
    <property type="entry name" value="FomD-like_sf"/>
</dbReference>
<dbReference type="AlphaFoldDB" id="A0A1V4D874"/>
<dbReference type="Proteomes" id="UP000033615">
    <property type="component" value="Unassembled WGS sequence"/>
</dbReference>
<sequence length="169" mass="19258">MAVAVTVLHRHWPDAPADGVRIGDVLMCDVDYPRHAGIRRYFWLLTYGVQLVYEPFGWAHDWYVDIVSFQRGRIDGIESITVHDRELDVVVEGHGPTYRLIDMDELADALERGKLTPAEAARALRDAQGFLEAFLHRGAPFPPPQLEQWFDAGHDYPALPDVRPRSRPC</sequence>
<dbReference type="Gene3D" id="2.40.380.10">
    <property type="entry name" value="FomD-like"/>
    <property type="match status" value="1"/>
</dbReference>
<dbReference type="SUPFAM" id="SSF159234">
    <property type="entry name" value="FomD-like"/>
    <property type="match status" value="1"/>
</dbReference>
<accession>A0A1V4D874</accession>
<dbReference type="InterPro" id="IPR007295">
    <property type="entry name" value="DUF402"/>
</dbReference>
<organism evidence="2 3">
    <name type="scientific">Streptomyces antioxidans</name>
    <dbReference type="NCBI Taxonomy" id="1507734"/>
    <lineage>
        <taxon>Bacteria</taxon>
        <taxon>Bacillati</taxon>
        <taxon>Actinomycetota</taxon>
        <taxon>Actinomycetes</taxon>
        <taxon>Kitasatosporales</taxon>
        <taxon>Streptomycetaceae</taxon>
        <taxon>Streptomyces</taxon>
    </lineage>
</organism>
<dbReference type="OrthoDB" id="2604282at2"/>
<comment type="caution">
    <text evidence="2">The sequence shown here is derived from an EMBL/GenBank/DDBJ whole genome shotgun (WGS) entry which is preliminary data.</text>
</comment>
<proteinExistence type="predicted"/>
<keyword evidence="3" id="KW-1185">Reference proteome</keyword>
<evidence type="ECO:0000313" key="2">
    <source>
        <dbReference type="EMBL" id="OPF81396.1"/>
    </source>
</evidence>
<protein>
    <recommendedName>
        <fullName evidence="1">DUF402 domain-containing protein</fullName>
    </recommendedName>
</protein>
<name>A0A1V4D874_9ACTN</name>
<gene>
    <name evidence="2" type="ORF">VT50_0210010</name>
</gene>